<dbReference type="Proteomes" id="UP000220353">
    <property type="component" value="Unassembled WGS sequence"/>
</dbReference>
<dbReference type="InterPro" id="IPR050834">
    <property type="entry name" value="Glycosyltransf_2"/>
</dbReference>
<dbReference type="AlphaFoldDB" id="A0A2A6M446"/>
<evidence type="ECO:0000313" key="3">
    <source>
        <dbReference type="EMBL" id="PDT49435.1"/>
    </source>
</evidence>
<keyword evidence="3" id="KW-0808">Transferase</keyword>
<comment type="caution">
    <text evidence="3">The sequence shown here is derived from an EMBL/GenBank/DDBJ whole genome shotgun (WGS) entry which is preliminary data.</text>
</comment>
<dbReference type="Gene3D" id="3.90.550.10">
    <property type="entry name" value="Spore Coat Polysaccharide Biosynthesis Protein SpsA, Chain A"/>
    <property type="match status" value="1"/>
</dbReference>
<evidence type="ECO:0000313" key="2">
    <source>
        <dbReference type="EMBL" id="MQX08607.1"/>
    </source>
</evidence>
<dbReference type="Pfam" id="PF00535">
    <property type="entry name" value="Glycos_transf_2"/>
    <property type="match status" value="1"/>
</dbReference>
<dbReference type="RefSeq" id="WP_037397226.1">
    <property type="nucleotide sequence ID" value="NZ_BJNI01000005.1"/>
</dbReference>
<dbReference type="EMBL" id="WISZ01000084">
    <property type="protein sequence ID" value="MQX08607.1"/>
    <property type="molecule type" value="Genomic_DNA"/>
</dbReference>
<reference evidence="3 4" key="2">
    <citation type="submission" date="2017-09" db="EMBL/GenBank/DDBJ databases">
        <title>Comparative genomics of rhizobia isolated from Phaseolus vulgaris in China.</title>
        <authorList>
            <person name="Tong W."/>
        </authorList>
    </citation>
    <scope>NUCLEOTIDE SEQUENCE [LARGE SCALE GENOMIC DNA]</scope>
    <source>
        <strain evidence="3 4">PCH1</strain>
    </source>
</reference>
<dbReference type="SUPFAM" id="SSF53448">
    <property type="entry name" value="Nucleotide-diphospho-sugar transferases"/>
    <property type="match status" value="1"/>
</dbReference>
<name>A0A2A6M446_RHIFR</name>
<dbReference type="Proteomes" id="UP000466694">
    <property type="component" value="Unassembled WGS sequence"/>
</dbReference>
<dbReference type="InterPro" id="IPR001173">
    <property type="entry name" value="Glyco_trans_2-like"/>
</dbReference>
<reference evidence="2" key="3">
    <citation type="submission" date="2019-10" db="EMBL/GenBank/DDBJ databases">
        <authorList>
            <person name="Sugawara M."/>
            <person name="Epstein B."/>
            <person name="Badgley B."/>
            <person name="Unno T."/>
            <person name="Xu L."/>
            <person name="Reese J."/>
            <person name="Gyaneshwar P."/>
            <person name="Denny R."/>
            <person name="Mudege J."/>
            <person name="Bharti A."/>
            <person name="Farmer A."/>
            <person name="May G."/>
            <person name="Woodward J."/>
            <person name="Medigue C."/>
            <person name="Vallenet D."/>
            <person name="Lajus A."/>
            <person name="Rouy Z."/>
            <person name="Martinez-Vaz B."/>
            <person name="Tiffin P."/>
            <person name="Young N."/>
            <person name="Sadowsky M."/>
        </authorList>
    </citation>
    <scope>NUCLEOTIDE SEQUENCE</scope>
    <source>
        <strain evidence="2">USDA205</strain>
    </source>
</reference>
<protein>
    <submittedName>
        <fullName evidence="2 3">Glycosyltransferase</fullName>
    </submittedName>
</protein>
<reference evidence="2 5" key="1">
    <citation type="journal article" date="2013" name="Genome Biol.">
        <title>Comparative genomics of the core and accessory genomes of 48 Sinorhizobium strains comprising five genospecies.</title>
        <authorList>
            <person name="Sugawara M."/>
            <person name="Epstein B."/>
            <person name="Badgley B.D."/>
            <person name="Unno T."/>
            <person name="Xu L."/>
            <person name="Reese J."/>
            <person name="Gyaneshwar P."/>
            <person name="Denny R."/>
            <person name="Mudge J."/>
            <person name="Bharti A.K."/>
            <person name="Farmer A.D."/>
            <person name="May G.D."/>
            <person name="Woodward J.E."/>
            <person name="Medigue C."/>
            <person name="Vallenet D."/>
            <person name="Lajus A."/>
            <person name="Rouy Z."/>
            <person name="Martinez-Vaz B."/>
            <person name="Tiffin P."/>
            <person name="Young N.D."/>
            <person name="Sadowsky M.J."/>
        </authorList>
    </citation>
    <scope>NUCLEOTIDE SEQUENCE [LARGE SCALE GENOMIC DNA]</scope>
    <source>
        <strain evidence="2 5">USDA205</strain>
    </source>
</reference>
<gene>
    <name evidence="3" type="ORF">CO661_06200</name>
    <name evidence="2" type="ORF">GHK48_09990</name>
</gene>
<dbReference type="EMBL" id="NWTC01000003">
    <property type="protein sequence ID" value="PDT49435.1"/>
    <property type="molecule type" value="Genomic_DNA"/>
</dbReference>
<evidence type="ECO:0000313" key="5">
    <source>
        <dbReference type="Proteomes" id="UP000466694"/>
    </source>
</evidence>
<dbReference type="GeneID" id="48973497"/>
<dbReference type="InterPro" id="IPR029044">
    <property type="entry name" value="Nucleotide-diphossugar_trans"/>
</dbReference>
<accession>A0A2A6M446</accession>
<dbReference type="PANTHER" id="PTHR43685">
    <property type="entry name" value="GLYCOSYLTRANSFERASE"/>
    <property type="match status" value="1"/>
</dbReference>
<proteinExistence type="predicted"/>
<sequence>MAKSKVVVVFPVYNGERTLFSSLQCIADQTFRDFEAIVVDNKSTDDTLAVAEQFCRSDRRFSIVRNEQHVSAPENFARAFQLGATRGEYFCLRACDDHSSPDFLACLVEALDRDPTKLLAACSTKVVGPNGSRIKSPNKATLDFTQSYVSGRVPRNLTFPAEWIYGLFRASAKDILMTRWFELGNPWCLASYVVAEFVVRDSVAYVQGPTYDFTEGSGSEQRYGAKSFRNKLDQRLRYTFGCYKLARKLPPVRFLTRLKFFKMCWNDARRKTRYKLFWLF</sequence>
<organism evidence="3 4">
    <name type="scientific">Rhizobium fredii</name>
    <name type="common">Sinorhizobium fredii</name>
    <dbReference type="NCBI Taxonomy" id="380"/>
    <lineage>
        <taxon>Bacteria</taxon>
        <taxon>Pseudomonadati</taxon>
        <taxon>Pseudomonadota</taxon>
        <taxon>Alphaproteobacteria</taxon>
        <taxon>Hyphomicrobiales</taxon>
        <taxon>Rhizobiaceae</taxon>
        <taxon>Sinorhizobium/Ensifer group</taxon>
        <taxon>Sinorhizobium</taxon>
    </lineage>
</organism>
<feature type="domain" description="Glycosyltransferase 2-like" evidence="1">
    <location>
        <begin position="8"/>
        <end position="138"/>
    </location>
</feature>
<dbReference type="CDD" id="cd00761">
    <property type="entry name" value="Glyco_tranf_GTA_type"/>
    <property type="match status" value="1"/>
</dbReference>
<dbReference type="GO" id="GO:0016740">
    <property type="term" value="F:transferase activity"/>
    <property type="evidence" value="ECO:0007669"/>
    <property type="project" value="UniProtKB-KW"/>
</dbReference>
<evidence type="ECO:0000313" key="4">
    <source>
        <dbReference type="Proteomes" id="UP000220353"/>
    </source>
</evidence>
<evidence type="ECO:0000259" key="1">
    <source>
        <dbReference type="Pfam" id="PF00535"/>
    </source>
</evidence>
<dbReference type="PANTHER" id="PTHR43685:SF2">
    <property type="entry name" value="GLYCOSYLTRANSFERASE 2-LIKE DOMAIN-CONTAINING PROTEIN"/>
    <property type="match status" value="1"/>
</dbReference>